<dbReference type="Pfam" id="PF01266">
    <property type="entry name" value="DAO"/>
    <property type="match status" value="1"/>
</dbReference>
<proteinExistence type="predicted"/>
<dbReference type="Gene3D" id="3.50.50.60">
    <property type="entry name" value="FAD/NAD(P)-binding domain"/>
    <property type="match status" value="1"/>
</dbReference>
<protein>
    <submittedName>
        <fullName evidence="4">NAD(P)/FAD-dependent oxidoreductase</fullName>
        <ecNumber evidence="4">1.-.-.-</ecNumber>
    </submittedName>
</protein>
<keyword evidence="5" id="KW-1185">Reference proteome</keyword>
<organism evidence="4 5">
    <name type="scientific">Hirschia litorea</name>
    <dbReference type="NCBI Taxonomy" id="1199156"/>
    <lineage>
        <taxon>Bacteria</taxon>
        <taxon>Pseudomonadati</taxon>
        <taxon>Pseudomonadota</taxon>
        <taxon>Alphaproteobacteria</taxon>
        <taxon>Hyphomonadales</taxon>
        <taxon>Hyphomonadaceae</taxon>
        <taxon>Hirschia</taxon>
    </lineage>
</organism>
<dbReference type="SUPFAM" id="SSF54373">
    <property type="entry name" value="FAD-linked reductases, C-terminal domain"/>
    <property type="match status" value="1"/>
</dbReference>
<evidence type="ECO:0000259" key="3">
    <source>
        <dbReference type="Pfam" id="PF01266"/>
    </source>
</evidence>
<dbReference type="InterPro" id="IPR006076">
    <property type="entry name" value="FAD-dep_OxRdtase"/>
</dbReference>
<dbReference type="PANTHER" id="PTHR13847:SF289">
    <property type="entry name" value="GLYCINE OXIDASE"/>
    <property type="match status" value="1"/>
</dbReference>
<dbReference type="Gene3D" id="3.30.9.10">
    <property type="entry name" value="D-Amino Acid Oxidase, subunit A, domain 2"/>
    <property type="match status" value="1"/>
</dbReference>
<comment type="caution">
    <text evidence="4">The sequence shown here is derived from an EMBL/GenBank/DDBJ whole genome shotgun (WGS) entry which is preliminary data.</text>
</comment>
<dbReference type="PANTHER" id="PTHR13847">
    <property type="entry name" value="SARCOSINE DEHYDROGENASE-RELATED"/>
    <property type="match status" value="1"/>
</dbReference>
<keyword evidence="1 4" id="KW-0560">Oxidoreductase</keyword>
<dbReference type="Proteomes" id="UP001596492">
    <property type="component" value="Unassembled WGS sequence"/>
</dbReference>
<reference evidence="5" key="1">
    <citation type="journal article" date="2019" name="Int. J. Syst. Evol. Microbiol.">
        <title>The Global Catalogue of Microorganisms (GCM) 10K type strain sequencing project: providing services to taxonomists for standard genome sequencing and annotation.</title>
        <authorList>
            <consortium name="The Broad Institute Genomics Platform"/>
            <consortium name="The Broad Institute Genome Sequencing Center for Infectious Disease"/>
            <person name="Wu L."/>
            <person name="Ma J."/>
        </authorList>
    </citation>
    <scope>NUCLEOTIDE SEQUENCE [LARGE SCALE GENOMIC DNA]</scope>
    <source>
        <strain evidence="5">CCUG 51308</strain>
    </source>
</reference>
<feature type="chain" id="PRO_5047029632" evidence="2">
    <location>
        <begin position="25"/>
        <end position="386"/>
    </location>
</feature>
<keyword evidence="2" id="KW-0732">Signal</keyword>
<accession>A0ABW2IFX1</accession>
<dbReference type="SUPFAM" id="SSF51905">
    <property type="entry name" value="FAD/NAD(P)-binding domain"/>
    <property type="match status" value="1"/>
</dbReference>
<evidence type="ECO:0000313" key="5">
    <source>
        <dbReference type="Proteomes" id="UP001596492"/>
    </source>
</evidence>
<dbReference type="GO" id="GO:0016491">
    <property type="term" value="F:oxidoreductase activity"/>
    <property type="evidence" value="ECO:0007669"/>
    <property type="project" value="UniProtKB-KW"/>
</dbReference>
<gene>
    <name evidence="4" type="ORF">ACFQS8_00145</name>
</gene>
<feature type="signal peptide" evidence="2">
    <location>
        <begin position="1"/>
        <end position="24"/>
    </location>
</feature>
<dbReference type="InterPro" id="IPR036188">
    <property type="entry name" value="FAD/NAD-bd_sf"/>
</dbReference>
<dbReference type="RefSeq" id="WP_382164553.1">
    <property type="nucleotide sequence ID" value="NZ_JBHTBR010000002.1"/>
</dbReference>
<name>A0ABW2IFX1_9PROT</name>
<evidence type="ECO:0000313" key="4">
    <source>
        <dbReference type="EMBL" id="MFC7290016.1"/>
    </source>
</evidence>
<evidence type="ECO:0000256" key="2">
    <source>
        <dbReference type="SAM" id="SignalP"/>
    </source>
</evidence>
<feature type="domain" description="FAD dependent oxidoreductase" evidence="3">
    <location>
        <begin position="4"/>
        <end position="352"/>
    </location>
</feature>
<dbReference type="EMBL" id="JBHTBR010000002">
    <property type="protein sequence ID" value="MFC7290016.1"/>
    <property type="molecule type" value="Genomic_DNA"/>
</dbReference>
<dbReference type="EC" id="1.-.-.-" evidence="4"/>
<evidence type="ECO:0000256" key="1">
    <source>
        <dbReference type="ARBA" id="ARBA00023002"/>
    </source>
</evidence>
<sequence length="386" mass="41368">MKKRVLVVGAGLVGMCTALRLAQAGVQVVLADQAKPATGASWAAAGMLAPAYEAAHEPEAHADLFELCMAGADIWRDFAPWLQAYSDTSLDYFGMGTLACAVNAEQVIRLDRLEEACREREVPVRRLTGKRARAIDASLSSALESALLLPTDQQIDNWAAIGALMSALAKAGVQLLPDTPVKHLHRYENGWRVRGVGDFDRIVWTAGVGTKESVYVDGELTQLVDEGCIIPVKGQMLAVDPILGAPEKVLRFGAGYIAPKSTRIVIGATSEWGVSDKIVQDSDILALKNAAAEICPILAEADVKMSWAGVRPGTIDHAPIIGWSKVEGIAVAAGHYRNGILLSPLTADIIVKLLLEQELSTLEQKFSLGRFQRSVPAESTSEKVLP</sequence>